<evidence type="ECO:0000313" key="3">
    <source>
        <dbReference type="Proteomes" id="UP000198744"/>
    </source>
</evidence>
<dbReference type="RefSeq" id="WP_093882254.1">
    <property type="nucleotide sequence ID" value="NZ_FOBS01000003.1"/>
</dbReference>
<name>A0A1H7VA95_9BACT</name>
<dbReference type="EMBL" id="FOBS01000003">
    <property type="protein sequence ID" value="SEM05858.1"/>
    <property type="molecule type" value="Genomic_DNA"/>
</dbReference>
<feature type="region of interest" description="Disordered" evidence="1">
    <location>
        <begin position="1"/>
        <end position="21"/>
    </location>
</feature>
<dbReference type="AlphaFoldDB" id="A0A1H7VA95"/>
<evidence type="ECO:0000313" key="2">
    <source>
        <dbReference type="EMBL" id="SEM05858.1"/>
    </source>
</evidence>
<gene>
    <name evidence="2" type="ORF">SAMN04489760_103114</name>
</gene>
<sequence length="96" mass="11070">MFQKGSRYEKSQKFKPSSDGTTVFAGIRPRTIGSATGVVEHVVKAGDRLDLLARHYYNDDRLWWRIVDANPDFFYGDDMMLEEMEGRVILIPKAKE</sequence>
<keyword evidence="3" id="KW-1185">Reference proteome</keyword>
<protein>
    <recommendedName>
        <fullName evidence="4">LysM domain-containing protein</fullName>
    </recommendedName>
</protein>
<dbReference type="OrthoDB" id="9809850at2"/>
<accession>A0A1H7VA95</accession>
<dbReference type="STRING" id="43775.SAMN04489760_103114"/>
<dbReference type="Proteomes" id="UP000198744">
    <property type="component" value="Unassembled WGS sequence"/>
</dbReference>
<dbReference type="InterPro" id="IPR018392">
    <property type="entry name" value="LysM"/>
</dbReference>
<evidence type="ECO:0008006" key="4">
    <source>
        <dbReference type="Google" id="ProtNLM"/>
    </source>
</evidence>
<dbReference type="CDD" id="cd00118">
    <property type="entry name" value="LysM"/>
    <property type="match status" value="1"/>
</dbReference>
<proteinExistence type="predicted"/>
<evidence type="ECO:0000256" key="1">
    <source>
        <dbReference type="SAM" id="MobiDB-lite"/>
    </source>
</evidence>
<feature type="compositionally biased region" description="Basic and acidic residues" evidence="1">
    <location>
        <begin position="1"/>
        <end position="12"/>
    </location>
</feature>
<reference evidence="2 3" key="1">
    <citation type="submission" date="2016-10" db="EMBL/GenBank/DDBJ databases">
        <authorList>
            <person name="de Groot N.N."/>
        </authorList>
    </citation>
    <scope>NUCLEOTIDE SEQUENCE [LARGE SCALE GENOMIC DNA]</scope>
    <source>
        <strain evidence="2 3">DSM 8423</strain>
    </source>
</reference>
<organism evidence="2 3">
    <name type="scientific">Syntrophus gentianae</name>
    <dbReference type="NCBI Taxonomy" id="43775"/>
    <lineage>
        <taxon>Bacteria</taxon>
        <taxon>Pseudomonadati</taxon>
        <taxon>Thermodesulfobacteriota</taxon>
        <taxon>Syntrophia</taxon>
        <taxon>Syntrophales</taxon>
        <taxon>Syntrophaceae</taxon>
        <taxon>Syntrophus</taxon>
    </lineage>
</organism>